<dbReference type="AlphaFoldDB" id="A0A8S1VH23"/>
<dbReference type="OrthoDB" id="315447at2759"/>
<proteinExistence type="predicted"/>
<protein>
    <submittedName>
        <fullName evidence="1">Uncharacterized protein</fullName>
    </submittedName>
</protein>
<organism evidence="1 2">
    <name type="scientific">Paramecium pentaurelia</name>
    <dbReference type="NCBI Taxonomy" id="43138"/>
    <lineage>
        <taxon>Eukaryota</taxon>
        <taxon>Sar</taxon>
        <taxon>Alveolata</taxon>
        <taxon>Ciliophora</taxon>
        <taxon>Intramacronucleata</taxon>
        <taxon>Oligohymenophorea</taxon>
        <taxon>Peniculida</taxon>
        <taxon>Parameciidae</taxon>
        <taxon>Paramecium</taxon>
    </lineage>
</organism>
<gene>
    <name evidence="1" type="ORF">PPENT_87.1.T0650148</name>
</gene>
<evidence type="ECO:0000313" key="1">
    <source>
        <dbReference type="EMBL" id="CAD8176570.1"/>
    </source>
</evidence>
<evidence type="ECO:0000313" key="2">
    <source>
        <dbReference type="Proteomes" id="UP000689195"/>
    </source>
</evidence>
<keyword evidence="2" id="KW-1185">Reference proteome</keyword>
<comment type="caution">
    <text evidence="1">The sequence shown here is derived from an EMBL/GenBank/DDBJ whole genome shotgun (WGS) entry which is preliminary data.</text>
</comment>
<dbReference type="EMBL" id="CAJJDO010000065">
    <property type="protein sequence ID" value="CAD8176570.1"/>
    <property type="molecule type" value="Genomic_DNA"/>
</dbReference>
<dbReference type="Proteomes" id="UP000689195">
    <property type="component" value="Unassembled WGS sequence"/>
</dbReference>
<name>A0A8S1VH23_9CILI</name>
<sequence length="68" mass="7925">MNHRQSKSKYEFDEMMQLIENDSPLQSVHKKNSSALKNLDLCEILNDETEQFNYSAKSLSETQSKTQI</sequence>
<reference evidence="1" key="1">
    <citation type="submission" date="2021-01" db="EMBL/GenBank/DDBJ databases">
        <authorList>
            <consortium name="Genoscope - CEA"/>
            <person name="William W."/>
        </authorList>
    </citation>
    <scope>NUCLEOTIDE SEQUENCE</scope>
</reference>
<accession>A0A8S1VH23</accession>